<dbReference type="Gene3D" id="1.10.10.60">
    <property type="entry name" value="Homeodomain-like"/>
    <property type="match status" value="1"/>
</dbReference>
<evidence type="ECO:0000313" key="4">
    <source>
        <dbReference type="Proteomes" id="UP001058184"/>
    </source>
</evidence>
<dbReference type="Pfam" id="PF00239">
    <property type="entry name" value="Resolvase"/>
    <property type="match status" value="1"/>
</dbReference>
<dbReference type="EMBL" id="CP081078">
    <property type="protein sequence ID" value="UWQ57276.1"/>
    <property type="molecule type" value="Genomic_DNA"/>
</dbReference>
<gene>
    <name evidence="3" type="ORF">K3722_12145</name>
</gene>
<keyword evidence="4" id="KW-1185">Reference proteome</keyword>
<dbReference type="RefSeq" id="WP_260000516.1">
    <property type="nucleotide sequence ID" value="NZ_CP081078.1"/>
</dbReference>
<organism evidence="3 4">
    <name type="scientific">Leisingera caerulea</name>
    <name type="common">Phaeobacter caeruleus</name>
    <dbReference type="NCBI Taxonomy" id="506591"/>
    <lineage>
        <taxon>Bacteria</taxon>
        <taxon>Pseudomonadati</taxon>
        <taxon>Pseudomonadota</taxon>
        <taxon>Alphaproteobacteria</taxon>
        <taxon>Rhodobacterales</taxon>
        <taxon>Roseobacteraceae</taxon>
        <taxon>Leisingera</taxon>
    </lineage>
</organism>
<proteinExistence type="inferred from homology"/>
<evidence type="ECO:0000259" key="2">
    <source>
        <dbReference type="PROSITE" id="PS51736"/>
    </source>
</evidence>
<dbReference type="Gene3D" id="3.40.50.1390">
    <property type="entry name" value="Resolvase, N-terminal catalytic domain"/>
    <property type="match status" value="1"/>
</dbReference>
<protein>
    <submittedName>
        <fullName evidence="3">Recombinase family protein</fullName>
    </submittedName>
</protein>
<dbReference type="PANTHER" id="PTHR30461:SF26">
    <property type="entry name" value="RESOLVASE HOMOLOG YNEB"/>
    <property type="match status" value="1"/>
</dbReference>
<dbReference type="PROSITE" id="PS51736">
    <property type="entry name" value="RECOMBINASES_3"/>
    <property type="match status" value="1"/>
</dbReference>
<dbReference type="Proteomes" id="UP001058184">
    <property type="component" value="Chromosome"/>
</dbReference>
<accession>A0ABY5WSH2</accession>
<dbReference type="PANTHER" id="PTHR30461">
    <property type="entry name" value="DNA-INVERTASE FROM LAMBDOID PROPHAGE"/>
    <property type="match status" value="1"/>
</dbReference>
<sequence>MEKWGYVRVSVDRDTQAAGWEDQIATLKALGVSDENLNMEEASTRGARPVFESLLAKANREATPERRICISAAKMDRAFRDLAAADAAISSPTNPNVIWLLPDLSKNPLDPKDPTQMLLVRMMGAVAQFERDRLAERRAYGIAKAKREGKYKGRKPTARAKAPEVLKLKERGFKPDEIAKQLEIGRASVFRILRDHREAADAS</sequence>
<dbReference type="InterPro" id="IPR006119">
    <property type="entry name" value="Resolv_N"/>
</dbReference>
<reference evidence="3" key="1">
    <citation type="submission" date="2021-08" db="EMBL/GenBank/DDBJ databases">
        <authorList>
            <person name="Nwanade C."/>
            <person name="Wang M."/>
            <person name="Masoudi A."/>
            <person name="Yu Z."/>
            <person name="Liu J."/>
        </authorList>
    </citation>
    <scope>NUCLEOTIDE SEQUENCE</scope>
    <source>
        <strain evidence="3">S141</strain>
    </source>
</reference>
<name>A0ABY5WSH2_LEICA</name>
<comment type="similarity">
    <text evidence="1">Belongs to the site-specific recombinase resolvase family.</text>
</comment>
<dbReference type="SMART" id="SM00857">
    <property type="entry name" value="Resolvase"/>
    <property type="match status" value="1"/>
</dbReference>
<feature type="domain" description="Resolvase/invertase-type recombinase catalytic" evidence="2">
    <location>
        <begin position="2"/>
        <end position="149"/>
    </location>
</feature>
<dbReference type="InterPro" id="IPR050639">
    <property type="entry name" value="SSR_resolvase"/>
</dbReference>
<evidence type="ECO:0000313" key="3">
    <source>
        <dbReference type="EMBL" id="UWQ57276.1"/>
    </source>
</evidence>
<evidence type="ECO:0000256" key="1">
    <source>
        <dbReference type="ARBA" id="ARBA00009913"/>
    </source>
</evidence>
<dbReference type="InterPro" id="IPR009057">
    <property type="entry name" value="Homeodomain-like_sf"/>
</dbReference>
<dbReference type="SUPFAM" id="SSF46689">
    <property type="entry name" value="Homeodomain-like"/>
    <property type="match status" value="1"/>
</dbReference>
<dbReference type="InterPro" id="IPR036162">
    <property type="entry name" value="Resolvase-like_N_sf"/>
</dbReference>
<dbReference type="SUPFAM" id="SSF53041">
    <property type="entry name" value="Resolvase-like"/>
    <property type="match status" value="1"/>
</dbReference>